<name>A0A0Q4B754_9BACT</name>
<dbReference type="SUPFAM" id="SSF56935">
    <property type="entry name" value="Porins"/>
    <property type="match status" value="1"/>
</dbReference>
<feature type="region of interest" description="Disordered" evidence="1">
    <location>
        <begin position="342"/>
        <end position="364"/>
    </location>
</feature>
<dbReference type="PATRIC" id="fig|1702214.3.peg.364"/>
<reference evidence="3 4" key="1">
    <citation type="submission" date="2015-08" db="EMBL/GenBank/DDBJ databases">
        <title>Candidatus Bacteriodes Periocalifornicus.</title>
        <authorList>
            <person name="McLean J.S."/>
            <person name="Kelley S."/>
        </authorList>
    </citation>
    <scope>NUCLEOTIDE SEQUENCE [LARGE SCALE GENOMIC DNA]</scope>
    <source>
        <strain evidence="3">12B</strain>
    </source>
</reference>
<sequence>MYSIMQPMKRYIYIPIILSLLLSTLPLRAQEVTLSGVIHGVDGKPIGNATVECLKGQADSTIVASVATGSSGTFTLNKPAELLPVRVRALGYTTYTFLAKEGSVDTITLRPVDIAIEGVRIGGRNVVLSKEGATYYPSEVMVKRSVNGFDLLDELNIARLDVNPHEMSVRVLGGGKPALFINGRPAEWNDLLAISPKMIRKVEYSDQPLAQFPDAAVVLNVVAQERSSGGLAGGIVLNGLTANYGEDYAFGYFFFPQQELAIKWTPQYRNVYTQKVFSHEQYLFPSDTVTREAKPDPARLAYWNNAIVLRYKWYRARRLFSVETNAQIDRLWHSDYRGVTETSRLSGLGGPSPLQRQRFDERSNSRSVLPSLTAHYEQPVGETGIFRSTGFYSLGEEFYTFARKETDEGTGATIFNRNSSSRQRPLQAGGKLQYGWQTMLADKFTLGVSGQLEHTYSSIQATDVERDLPLPASARHESRGMVLATFGVGNLSLAGMLDARRAELVEPSAQVDYRLAPGAHITYKLFKFWSLDLDYFNTNYTPSLAARNPQTFWHNPYLRVAGTPGLKDERFEQIALYSTVYFPGFRFFLQAKYSWSRDKVVPVDRLGALGGRYFVDRHYANIPRAYCFTPNGSLRIDNMFGIVSIAISGGVQLQHNEIDKSFSIARWLPYGQGSLKFALSDWRLDLYGWYGEEDGLNGSLLSEKEFMGRAELRYLYRGIATFAIGVNGVFANDKTLATRSLSPYAPSESFRSVSSLCNMVYARLALRLDWGMQDPDLPDAQLEGESMKSSIFMQNRSER</sequence>
<dbReference type="EMBL" id="LIIK01000024">
    <property type="protein sequence ID" value="KQM08733.1"/>
    <property type="molecule type" value="Genomic_DNA"/>
</dbReference>
<evidence type="ECO:0000313" key="4">
    <source>
        <dbReference type="Proteomes" id="UP000054172"/>
    </source>
</evidence>
<dbReference type="InterPro" id="IPR008969">
    <property type="entry name" value="CarboxyPept-like_regulatory"/>
</dbReference>
<organism evidence="3 4">
    <name type="scientific">Candidatus [Bacteroides] periocalifornicus</name>
    <dbReference type="NCBI Taxonomy" id="1702214"/>
    <lineage>
        <taxon>Bacteria</taxon>
        <taxon>Pseudomonadati</taxon>
        <taxon>Bacteroidota</taxon>
    </lineage>
</organism>
<dbReference type="Proteomes" id="UP000054172">
    <property type="component" value="Unassembled WGS sequence"/>
</dbReference>
<accession>A0A0Q4B754</accession>
<comment type="caution">
    <text evidence="3">The sequence shown here is derived from an EMBL/GenBank/DDBJ whole genome shotgun (WGS) entry which is preliminary data.</text>
</comment>
<proteinExistence type="predicted"/>
<gene>
    <name evidence="2" type="ORF">AL399_05690</name>
    <name evidence="3" type="ORF">AL399_05825</name>
</gene>
<keyword evidence="4" id="KW-1185">Reference proteome</keyword>
<evidence type="ECO:0000313" key="2">
    <source>
        <dbReference type="EMBL" id="KQM08710.1"/>
    </source>
</evidence>
<evidence type="ECO:0000313" key="3">
    <source>
        <dbReference type="EMBL" id="KQM08733.1"/>
    </source>
</evidence>
<protein>
    <recommendedName>
        <fullName evidence="5">Outer membrane protein beta-barrel domain-containing protein</fullName>
    </recommendedName>
</protein>
<dbReference type="EMBL" id="LIIK01000024">
    <property type="protein sequence ID" value="KQM08710.1"/>
    <property type="molecule type" value="Genomic_DNA"/>
</dbReference>
<dbReference type="STRING" id="1702214.AL399_05690"/>
<evidence type="ECO:0008006" key="5">
    <source>
        <dbReference type="Google" id="ProtNLM"/>
    </source>
</evidence>
<dbReference type="SUPFAM" id="SSF49464">
    <property type="entry name" value="Carboxypeptidase regulatory domain-like"/>
    <property type="match status" value="1"/>
</dbReference>
<dbReference type="AlphaFoldDB" id="A0A0Q4B754"/>
<evidence type="ECO:0000256" key="1">
    <source>
        <dbReference type="SAM" id="MobiDB-lite"/>
    </source>
</evidence>